<sequence length="98" mass="11223">MPNRPQPSTDPTLTQLVWSWPWNRHTPVRLALVARAHGLTATVEDDGGWILRGHLVTVTGHDRMLRRYHRTLRHLQRGGPPARPARDILDKLRTVETA</sequence>
<dbReference type="EMBL" id="JAAGLI010000093">
    <property type="protein sequence ID" value="NEA21589.1"/>
    <property type="molecule type" value="Genomic_DNA"/>
</dbReference>
<name>A0A6L9Q812_9ACTN</name>
<feature type="region of interest" description="Disordered" evidence="1">
    <location>
        <begin position="75"/>
        <end position="98"/>
    </location>
</feature>
<dbReference type="EMBL" id="JAAGLI010000213">
    <property type="protein sequence ID" value="NEA22549.1"/>
    <property type="molecule type" value="Genomic_DNA"/>
</dbReference>
<proteinExistence type="predicted"/>
<accession>A0A6L9Q812</accession>
<organism evidence="2 4">
    <name type="scientific">Actinomadura bangladeshensis</name>
    <dbReference type="NCBI Taxonomy" id="453573"/>
    <lineage>
        <taxon>Bacteria</taxon>
        <taxon>Bacillati</taxon>
        <taxon>Actinomycetota</taxon>
        <taxon>Actinomycetes</taxon>
        <taxon>Streptosporangiales</taxon>
        <taxon>Thermomonosporaceae</taxon>
        <taxon>Actinomadura</taxon>
    </lineage>
</organism>
<evidence type="ECO:0000313" key="3">
    <source>
        <dbReference type="EMBL" id="NEA22549.1"/>
    </source>
</evidence>
<reference evidence="2 4" key="1">
    <citation type="submission" date="2020-01" db="EMBL/GenBank/DDBJ databases">
        <title>Insect and environment-associated Actinomycetes.</title>
        <authorList>
            <person name="Currrie C."/>
            <person name="Chevrette M."/>
            <person name="Carlson C."/>
            <person name="Stubbendieck R."/>
            <person name="Wendt-Pienkowski E."/>
        </authorList>
    </citation>
    <scope>NUCLEOTIDE SEQUENCE [LARGE SCALE GENOMIC DNA]</scope>
    <source>
        <strain evidence="2 4">SID10258</strain>
    </source>
</reference>
<protein>
    <submittedName>
        <fullName evidence="2">Uncharacterized protein</fullName>
    </submittedName>
</protein>
<dbReference type="Proteomes" id="UP000475532">
    <property type="component" value="Unassembled WGS sequence"/>
</dbReference>
<evidence type="ECO:0000313" key="4">
    <source>
        <dbReference type="Proteomes" id="UP000475532"/>
    </source>
</evidence>
<evidence type="ECO:0000313" key="2">
    <source>
        <dbReference type="EMBL" id="NEA21589.1"/>
    </source>
</evidence>
<comment type="caution">
    <text evidence="2">The sequence shown here is derived from an EMBL/GenBank/DDBJ whole genome shotgun (WGS) entry which is preliminary data.</text>
</comment>
<dbReference type="AlphaFoldDB" id="A0A6L9Q812"/>
<evidence type="ECO:0000256" key="1">
    <source>
        <dbReference type="SAM" id="MobiDB-lite"/>
    </source>
</evidence>
<dbReference type="RefSeq" id="WP_163053214.1">
    <property type="nucleotide sequence ID" value="NZ_JAAGLI010000093.1"/>
</dbReference>
<feature type="compositionally biased region" description="Basic and acidic residues" evidence="1">
    <location>
        <begin position="84"/>
        <end position="98"/>
    </location>
</feature>
<gene>
    <name evidence="2" type="ORF">G3I70_03615</name>
    <name evidence="3" type="ORF">G3I70_08605</name>
</gene>